<comment type="caution">
    <text evidence="1">The sequence shown here is derived from an EMBL/GenBank/DDBJ whole genome shotgun (WGS) entry which is preliminary data.</text>
</comment>
<evidence type="ECO:0000313" key="2">
    <source>
        <dbReference type="Proteomes" id="UP000032360"/>
    </source>
</evidence>
<keyword evidence="2" id="KW-1185">Reference proteome</keyword>
<dbReference type="AlphaFoldDB" id="A0A0D8HIK7"/>
<proteinExistence type="predicted"/>
<dbReference type="Gene3D" id="1.10.357.10">
    <property type="entry name" value="Tetracycline Repressor, domain 2"/>
    <property type="match status" value="1"/>
</dbReference>
<accession>A0A0D8HIK7</accession>
<dbReference type="RefSeq" id="WP_200891206.1">
    <property type="nucleotide sequence ID" value="NZ_JXYS01000030.1"/>
</dbReference>
<protein>
    <submittedName>
        <fullName evidence="1">Uncharacterized protein</fullName>
    </submittedName>
</protein>
<sequence length="121" mass="13473">MYQKQIKKVEQACAELVEAGAAITFDAVARRAQIGRATLYRRPELHAVVHEHCQRALEVLTLSGLVAQVEQLRVGLEAIAAILRRHEELLRAVARQSGEKNRVIKTRRVWEIAKSGLGLAA</sequence>
<name>A0A0D8HIK7_9ACTN</name>
<reference evidence="1 2" key="1">
    <citation type="submission" date="2015-01" db="EMBL/GenBank/DDBJ databases">
        <title>Draft genome of the acidophilic iron oxidizer Acidithrix ferrooxidans strain Py-F3.</title>
        <authorList>
            <person name="Poehlein A."/>
            <person name="Eisen S."/>
            <person name="Schloemann M."/>
            <person name="Johnson B.D."/>
            <person name="Daniel R."/>
            <person name="Muehling M."/>
        </authorList>
    </citation>
    <scope>NUCLEOTIDE SEQUENCE [LARGE SCALE GENOMIC DNA]</scope>
    <source>
        <strain evidence="1 2">Py-F3</strain>
    </source>
</reference>
<dbReference type="EMBL" id="JXYS01000030">
    <property type="protein sequence ID" value="KJF17768.1"/>
    <property type="molecule type" value="Genomic_DNA"/>
</dbReference>
<dbReference type="Proteomes" id="UP000032360">
    <property type="component" value="Unassembled WGS sequence"/>
</dbReference>
<evidence type="ECO:0000313" key="1">
    <source>
        <dbReference type="EMBL" id="KJF17768.1"/>
    </source>
</evidence>
<organism evidence="1 2">
    <name type="scientific">Acidithrix ferrooxidans</name>
    <dbReference type="NCBI Taxonomy" id="1280514"/>
    <lineage>
        <taxon>Bacteria</taxon>
        <taxon>Bacillati</taxon>
        <taxon>Actinomycetota</taxon>
        <taxon>Acidimicrobiia</taxon>
        <taxon>Acidimicrobiales</taxon>
        <taxon>Acidimicrobiaceae</taxon>
        <taxon>Acidithrix</taxon>
    </lineage>
</organism>
<gene>
    <name evidence="1" type="ORF">AXFE_13840</name>
</gene>